<dbReference type="FunFam" id="3.30.63.10:FF:000002">
    <property type="entry name" value="Guanylate kinase 1"/>
    <property type="match status" value="1"/>
</dbReference>
<evidence type="ECO:0000256" key="1">
    <source>
        <dbReference type="ARBA" id="ARBA00005790"/>
    </source>
</evidence>
<dbReference type="Gene3D" id="3.40.50.300">
    <property type="entry name" value="P-loop containing nucleotide triphosphate hydrolases"/>
    <property type="match status" value="2"/>
</dbReference>
<feature type="domain" description="Guanylate kinase-like" evidence="8">
    <location>
        <begin position="56"/>
        <end position="257"/>
    </location>
</feature>
<dbReference type="EC" id="2.7.4.8" evidence="2"/>
<keyword evidence="4" id="KW-0547">Nucleotide-binding</keyword>
<dbReference type="PANTHER" id="PTHR23117:SF13">
    <property type="entry name" value="GUANYLATE KINASE"/>
    <property type="match status" value="1"/>
</dbReference>
<dbReference type="SMART" id="SM00072">
    <property type="entry name" value="GuKc"/>
    <property type="match status" value="1"/>
</dbReference>
<dbReference type="AlphaFoldDB" id="A0AAD3CJ84"/>
<feature type="compositionally biased region" description="Polar residues" evidence="7">
    <location>
        <begin position="24"/>
        <end position="34"/>
    </location>
</feature>
<feature type="region of interest" description="Disordered" evidence="7">
    <location>
        <begin position="24"/>
        <end position="55"/>
    </location>
</feature>
<dbReference type="InterPro" id="IPR027417">
    <property type="entry name" value="P-loop_NTPase"/>
</dbReference>
<feature type="compositionally biased region" description="Low complexity" evidence="7">
    <location>
        <begin position="43"/>
        <end position="52"/>
    </location>
</feature>
<dbReference type="GO" id="GO:0005524">
    <property type="term" value="F:ATP binding"/>
    <property type="evidence" value="ECO:0007669"/>
    <property type="project" value="UniProtKB-KW"/>
</dbReference>
<name>A0AAD3CJ84_9STRA</name>
<dbReference type="NCBIfam" id="TIGR03263">
    <property type="entry name" value="guanyl_kin"/>
    <property type="match status" value="1"/>
</dbReference>
<keyword evidence="10" id="KW-1185">Reference proteome</keyword>
<evidence type="ECO:0000256" key="3">
    <source>
        <dbReference type="ARBA" id="ARBA00022679"/>
    </source>
</evidence>
<dbReference type="Gene3D" id="3.30.63.10">
    <property type="entry name" value="Guanylate Kinase phosphate binding domain"/>
    <property type="match status" value="1"/>
</dbReference>
<dbReference type="GO" id="GO:0005829">
    <property type="term" value="C:cytosol"/>
    <property type="evidence" value="ECO:0007669"/>
    <property type="project" value="TreeGrafter"/>
</dbReference>
<evidence type="ECO:0000256" key="6">
    <source>
        <dbReference type="ARBA" id="ARBA00022840"/>
    </source>
</evidence>
<dbReference type="Pfam" id="PF00625">
    <property type="entry name" value="Guanylate_kin"/>
    <property type="match status" value="2"/>
</dbReference>
<protein>
    <recommendedName>
        <fullName evidence="2">guanylate kinase</fullName>
        <ecNumber evidence="2">2.7.4.8</ecNumber>
    </recommendedName>
</protein>
<dbReference type="InterPro" id="IPR017665">
    <property type="entry name" value="Guanylate_kinase"/>
</dbReference>
<dbReference type="InterPro" id="IPR008144">
    <property type="entry name" value="Guanylate_kin-like_dom"/>
</dbReference>
<proteinExistence type="inferred from homology"/>
<dbReference type="EMBL" id="BLLK01000022">
    <property type="protein sequence ID" value="GFH45779.1"/>
    <property type="molecule type" value="Genomic_DNA"/>
</dbReference>
<evidence type="ECO:0000259" key="8">
    <source>
        <dbReference type="PROSITE" id="PS50052"/>
    </source>
</evidence>
<dbReference type="GO" id="GO:0004385">
    <property type="term" value="F:GMP kinase activity"/>
    <property type="evidence" value="ECO:0007669"/>
    <property type="project" value="UniProtKB-EC"/>
</dbReference>
<sequence length="264" mass="29277">MFTVAFESSVNTIRLRTALNVLSSPSPRQRSTNIDKGMFRNTSSKPSPSGSSTDVLKPLIICGPSGVGKGTVIGKFMEEMNGAEKFGFTVSHTTRAPRPGEQDGVHYHFTTVPEIKEAISKQEFLEYAEVHGNWYGTSLKSLQTVKDVHGKLPLLDIDVQGVKNVKAWQRNQSEGIENPNVDLPQLDAKYIFIAPPSVEALKQRLVGRGTETPETLERRTKNALEELRYGSEEGNFDAIVVNDDLDQACIDFKKAIEELYGEDF</sequence>
<evidence type="ECO:0000313" key="9">
    <source>
        <dbReference type="EMBL" id="GFH45779.1"/>
    </source>
</evidence>
<evidence type="ECO:0000256" key="2">
    <source>
        <dbReference type="ARBA" id="ARBA00012961"/>
    </source>
</evidence>
<dbReference type="PANTHER" id="PTHR23117">
    <property type="entry name" value="GUANYLATE KINASE-RELATED"/>
    <property type="match status" value="1"/>
</dbReference>
<dbReference type="InterPro" id="IPR008145">
    <property type="entry name" value="GK/Ca_channel_bsu"/>
</dbReference>
<reference evidence="9 10" key="1">
    <citation type="journal article" date="2021" name="Sci. Rep.">
        <title>The genome of the diatom Chaetoceros tenuissimus carries an ancient integrated fragment of an extant virus.</title>
        <authorList>
            <person name="Hongo Y."/>
            <person name="Kimura K."/>
            <person name="Takaki Y."/>
            <person name="Yoshida Y."/>
            <person name="Baba S."/>
            <person name="Kobayashi G."/>
            <person name="Nagasaki K."/>
            <person name="Hano T."/>
            <person name="Tomaru Y."/>
        </authorList>
    </citation>
    <scope>NUCLEOTIDE SEQUENCE [LARGE SCALE GENOMIC DNA]</scope>
    <source>
        <strain evidence="9 10">NIES-3715</strain>
    </source>
</reference>
<gene>
    <name evidence="9" type="ORF">CTEN210_02253</name>
</gene>
<evidence type="ECO:0000256" key="4">
    <source>
        <dbReference type="ARBA" id="ARBA00022741"/>
    </source>
</evidence>
<dbReference type="SUPFAM" id="SSF52540">
    <property type="entry name" value="P-loop containing nucleoside triphosphate hydrolases"/>
    <property type="match status" value="1"/>
</dbReference>
<keyword evidence="6" id="KW-0067">ATP-binding</keyword>
<comment type="similarity">
    <text evidence="1">Belongs to the guanylate kinase family.</text>
</comment>
<accession>A0AAD3CJ84</accession>
<evidence type="ECO:0000313" key="10">
    <source>
        <dbReference type="Proteomes" id="UP001054902"/>
    </source>
</evidence>
<dbReference type="Proteomes" id="UP001054902">
    <property type="component" value="Unassembled WGS sequence"/>
</dbReference>
<keyword evidence="3" id="KW-0808">Transferase</keyword>
<dbReference type="PROSITE" id="PS50052">
    <property type="entry name" value="GUANYLATE_KINASE_2"/>
    <property type="match status" value="1"/>
</dbReference>
<keyword evidence="5" id="KW-0418">Kinase</keyword>
<dbReference type="InterPro" id="IPR020590">
    <property type="entry name" value="Guanylate_kinase_CS"/>
</dbReference>
<organism evidence="9 10">
    <name type="scientific">Chaetoceros tenuissimus</name>
    <dbReference type="NCBI Taxonomy" id="426638"/>
    <lineage>
        <taxon>Eukaryota</taxon>
        <taxon>Sar</taxon>
        <taxon>Stramenopiles</taxon>
        <taxon>Ochrophyta</taxon>
        <taxon>Bacillariophyta</taxon>
        <taxon>Coscinodiscophyceae</taxon>
        <taxon>Chaetocerotophycidae</taxon>
        <taxon>Chaetocerotales</taxon>
        <taxon>Chaetocerotaceae</taxon>
        <taxon>Chaetoceros</taxon>
    </lineage>
</organism>
<comment type="caution">
    <text evidence="9">The sequence shown here is derived from an EMBL/GenBank/DDBJ whole genome shotgun (WGS) entry which is preliminary data.</text>
</comment>
<evidence type="ECO:0000256" key="7">
    <source>
        <dbReference type="SAM" id="MobiDB-lite"/>
    </source>
</evidence>
<evidence type="ECO:0000256" key="5">
    <source>
        <dbReference type="ARBA" id="ARBA00022777"/>
    </source>
</evidence>
<dbReference type="CDD" id="cd00071">
    <property type="entry name" value="GMPK"/>
    <property type="match status" value="1"/>
</dbReference>
<dbReference type="PROSITE" id="PS00856">
    <property type="entry name" value="GUANYLATE_KINASE_1"/>
    <property type="match status" value="1"/>
</dbReference>